<dbReference type="EMBL" id="NCEQ01000007">
    <property type="protein sequence ID" value="OYX56750.1"/>
    <property type="molecule type" value="Genomic_DNA"/>
</dbReference>
<accession>A0A258HID7</accession>
<organism evidence="1 2">
    <name type="scientific">Brevundimonas subvibrioides</name>
    <dbReference type="NCBI Taxonomy" id="74313"/>
    <lineage>
        <taxon>Bacteria</taxon>
        <taxon>Pseudomonadati</taxon>
        <taxon>Pseudomonadota</taxon>
        <taxon>Alphaproteobacteria</taxon>
        <taxon>Caulobacterales</taxon>
        <taxon>Caulobacteraceae</taxon>
        <taxon>Brevundimonas</taxon>
    </lineage>
</organism>
<dbReference type="Gene3D" id="1.10.8.60">
    <property type="match status" value="1"/>
</dbReference>
<reference evidence="1 2" key="1">
    <citation type="submission" date="2017-03" db="EMBL/GenBank/DDBJ databases">
        <title>Lifting the veil on microbial sulfur biogeochemistry in mining wastewaters.</title>
        <authorList>
            <person name="Kantor R.S."/>
            <person name="Colenbrander Nelson T."/>
            <person name="Marshall S."/>
            <person name="Bennett D."/>
            <person name="Apte S."/>
            <person name="Camacho D."/>
            <person name="Thomas B.C."/>
            <person name="Warren L.A."/>
            <person name="Banfield J.F."/>
        </authorList>
    </citation>
    <scope>NUCLEOTIDE SEQUENCE [LARGE SCALE GENOMIC DNA]</scope>
    <source>
        <strain evidence="1">32-68-21</strain>
    </source>
</reference>
<dbReference type="PANTHER" id="PTHR30050:SF5">
    <property type="entry name" value="DNAA REGULATORY INACTIVATOR HDA"/>
    <property type="match status" value="1"/>
</dbReference>
<proteinExistence type="predicted"/>
<dbReference type="SUPFAM" id="SSF52540">
    <property type="entry name" value="P-loop containing nucleoside triphosphate hydrolases"/>
    <property type="match status" value="1"/>
</dbReference>
<dbReference type="Gene3D" id="3.40.50.300">
    <property type="entry name" value="P-loop containing nucleotide triphosphate hydrolases"/>
    <property type="match status" value="1"/>
</dbReference>
<dbReference type="PANTHER" id="PTHR30050">
    <property type="entry name" value="CHROMOSOMAL REPLICATION INITIATOR PROTEIN DNAA"/>
    <property type="match status" value="1"/>
</dbReference>
<protein>
    <submittedName>
        <fullName evidence="1">Chromosomal replication initiator DnaA</fullName>
    </submittedName>
</protein>
<evidence type="ECO:0000313" key="1">
    <source>
        <dbReference type="EMBL" id="OYX56750.1"/>
    </source>
</evidence>
<dbReference type="InterPro" id="IPR027417">
    <property type="entry name" value="P-loop_NTPase"/>
</dbReference>
<dbReference type="GO" id="GO:0005886">
    <property type="term" value="C:plasma membrane"/>
    <property type="evidence" value="ECO:0007669"/>
    <property type="project" value="TreeGrafter"/>
</dbReference>
<comment type="caution">
    <text evidence="1">The sequence shown here is derived from an EMBL/GenBank/DDBJ whole genome shotgun (WGS) entry which is preliminary data.</text>
</comment>
<gene>
    <name evidence="1" type="ORF">B7Y86_08235</name>
</gene>
<dbReference type="Proteomes" id="UP000216147">
    <property type="component" value="Unassembled WGS sequence"/>
</dbReference>
<dbReference type="GO" id="GO:0006270">
    <property type="term" value="P:DNA replication initiation"/>
    <property type="evidence" value="ECO:0007669"/>
    <property type="project" value="TreeGrafter"/>
</dbReference>
<sequence length="237" mass="25332">MSARRPLREQLRLPLTREASHGATTFVRSASNAYAVDALAAWPDSAGQVMAICGPAGCGKSHLAALWAERVGAIPLNGAEAALADPLELEGRPVLLDIAQDADDETLFHLINLAQHDGGALLMVSRPSPRRWDVAVPDLRSRLDAVRVVAMEAPDDNVLSAILTARFAEHSITPGDGVIDYLVRRIDRSAAAVADVVDRLDAEHRPVTRTLARQVLEASDDLFDDAPEDDGGSGLQP</sequence>
<evidence type="ECO:0000313" key="2">
    <source>
        <dbReference type="Proteomes" id="UP000216147"/>
    </source>
</evidence>
<name>A0A258HID7_9CAUL</name>
<dbReference type="AlphaFoldDB" id="A0A258HID7"/>
<dbReference type="GO" id="GO:0003688">
    <property type="term" value="F:DNA replication origin binding"/>
    <property type="evidence" value="ECO:0007669"/>
    <property type="project" value="TreeGrafter"/>
</dbReference>